<dbReference type="GO" id="GO:0000793">
    <property type="term" value="C:condensed chromosome"/>
    <property type="evidence" value="ECO:0007669"/>
    <property type="project" value="TreeGrafter"/>
</dbReference>
<sequence length="1347" mass="152951">MRFKRTSQRTLSEELTQRKRQKNIITDDYFGKTLKECGLELHDSPDKCVTSHETIVIIRNLKKNLQKHPDYPNNVSEFYSNFLKRCKDLTDFRHYLFPNIVRKSDSSECCTVSDSLVKILLSVPNIQTKLIDFIFEKAIDLAADNKCGPFIQMILKCFSSLDNIVDSDKISVHLINLLDVTTEHMVRLEIITAIPDIIGDQAHENIAAEMSRILSEDHDLIPAILDCLSYLCLSDEQYEKLQKKTLNILMTISKCNNFSNFVKFLLIPGRTTDSAYLEVVQGLRNALSWSTSIDKPEEIVSSQVLTATAIRNSIVSSKVIANAWFKAASLCNRNTDHKPIDFVIMLILYSTSEERQKQLESLIRKQIKNNILNEELIDETFYKFKPILKDYLKHLISLTNSLLEVKAEPVIQNFGSHLYTTMLSQLDEFCQTIVAELLQLGLDSKQCVINILSILNKVASKDMSILKPQSVQMMKLLDRMDDMTLPEVRAVMNLLCGLAYSYENSVIRNDIHMIIWKELGSSNPTIKVQGILAGIHAVKYLIASKDGEDLSIDSMDEIGNTSANHMIEGDLQEAAQIIESISNNTRQLPDITAFFYDELCKIIQSLSYINKHFLHWLTDAVTNDLEQNFIVNNLEHNTIDNLKLDIQFCLNSDSEIDEAIAINIAGMTLLAKDDVNIQILSPLFQLVQTLHARKYNGDLSKIDALLGCPVVMPIFDVDSIEDMSFSTVSHILDCQIHCANWFREIVNAFASQTDFVLKTKIFSRVAHLQKLENLISTILLKINFIYKPPANISGLKNNKQNTKNNTKKQNIKPNIPKKATNEESILPETLKSQSSVNNNKIVIKNRLGHVQNITFRPFNLNILNLLNTNLTDGNDEEMGLNIEKLPFLLKCVNCSLENLLISRIKKKTFLTKQGSAETYDSIKSEECAQSVSVIIPKIISHMGVITSQLDKSLVRDEDDNEEVLISDEISDHILSLEYIFNMFTIYFKWIGFKIQHKALLETSLRSIASLDNDKSTFLQNLLVTVAKYFQKHEKYCVQLTTAVSLLDVVSALQEHTSSETVTKILRKMAQHFLSREWKTANGAAEKGFYFNQSIDNFVQHNLKHIEISELKNTVLLLINDVQMLKNRNSTLNSFPSINKSNLHILYKNLGSALQESAQTFLNKGLTNLEHLDLWRDVLFILKCLSELAKTLKVRNILIAFYKKSLPIIRLFVQLGIPIIELEFKAKTKDIQELLATLQQSTRFLQTLGRHFRAKKDRALLGKVPYMKQLLETLLYKVKAVLAANDCPGAFWMGTLKNKNIDGEVIATQQSIESDGSEEDGDEQLPDDSDDSDNEILNPDSRSASVIV</sequence>
<comment type="caution">
    <text evidence="7">The sequence shown here is derived from an EMBL/GenBank/DDBJ whole genome shotgun (WGS) entry which is preliminary data.</text>
</comment>
<dbReference type="GO" id="GO:0036297">
    <property type="term" value="P:interstrand cross-link repair"/>
    <property type="evidence" value="ECO:0007669"/>
    <property type="project" value="TreeGrafter"/>
</dbReference>
<dbReference type="PANTHER" id="PTHR32086:SF0">
    <property type="entry name" value="FANCONI ANEMIA GROUP D2 PROTEIN"/>
    <property type="match status" value="1"/>
</dbReference>
<dbReference type="EMBL" id="CAKXAJ010026342">
    <property type="protein sequence ID" value="CAH2267054.1"/>
    <property type="molecule type" value="Genomic_DNA"/>
</dbReference>
<dbReference type="GO" id="GO:1990918">
    <property type="term" value="P:double-strand break repair involved in meiotic recombination"/>
    <property type="evidence" value="ECO:0007669"/>
    <property type="project" value="TreeGrafter"/>
</dbReference>
<evidence type="ECO:0000256" key="6">
    <source>
        <dbReference type="SAM" id="MobiDB-lite"/>
    </source>
</evidence>
<comment type="subcellular location">
    <subcellularLocation>
        <location evidence="1">Nucleus</location>
    </subcellularLocation>
</comment>
<evidence type="ECO:0000313" key="7">
    <source>
        <dbReference type="EMBL" id="CAH2267054.1"/>
    </source>
</evidence>
<evidence type="ECO:0000313" key="8">
    <source>
        <dbReference type="Proteomes" id="UP000838756"/>
    </source>
</evidence>
<feature type="region of interest" description="Disordered" evidence="6">
    <location>
        <begin position="795"/>
        <end position="818"/>
    </location>
</feature>
<comment type="similarity">
    <text evidence="5">Belongs to the Fanconi anemia protein FANCD2 family.</text>
</comment>
<keyword evidence="2" id="KW-1017">Isopeptide bond</keyword>
<dbReference type="Pfam" id="PF14631">
    <property type="entry name" value="FancD2"/>
    <property type="match status" value="1"/>
</dbReference>
<dbReference type="OrthoDB" id="27031at2759"/>
<accession>A0A8S4SIT8</accession>
<dbReference type="InterPro" id="IPR029448">
    <property type="entry name" value="FANCD2"/>
</dbReference>
<evidence type="ECO:0000256" key="4">
    <source>
        <dbReference type="ARBA" id="ARBA00023242"/>
    </source>
</evidence>
<gene>
    <name evidence="7" type="primary">jg11980</name>
    <name evidence="7" type="ORF">PAEG_LOCUS25636</name>
</gene>
<evidence type="ECO:0000256" key="2">
    <source>
        <dbReference type="ARBA" id="ARBA00022499"/>
    </source>
</evidence>
<dbReference type="GO" id="GO:0005634">
    <property type="term" value="C:nucleus"/>
    <property type="evidence" value="ECO:0007669"/>
    <property type="project" value="UniProtKB-SubCell"/>
</dbReference>
<dbReference type="GO" id="GO:0031573">
    <property type="term" value="P:mitotic intra-S DNA damage checkpoint signaling"/>
    <property type="evidence" value="ECO:0007669"/>
    <property type="project" value="TreeGrafter"/>
</dbReference>
<keyword evidence="8" id="KW-1185">Reference proteome</keyword>
<protein>
    <submittedName>
        <fullName evidence="7">Jg11980 protein</fullName>
    </submittedName>
</protein>
<organism evidence="7 8">
    <name type="scientific">Pararge aegeria aegeria</name>
    <dbReference type="NCBI Taxonomy" id="348720"/>
    <lineage>
        <taxon>Eukaryota</taxon>
        <taxon>Metazoa</taxon>
        <taxon>Ecdysozoa</taxon>
        <taxon>Arthropoda</taxon>
        <taxon>Hexapoda</taxon>
        <taxon>Insecta</taxon>
        <taxon>Pterygota</taxon>
        <taxon>Neoptera</taxon>
        <taxon>Endopterygota</taxon>
        <taxon>Lepidoptera</taxon>
        <taxon>Glossata</taxon>
        <taxon>Ditrysia</taxon>
        <taxon>Papilionoidea</taxon>
        <taxon>Nymphalidae</taxon>
        <taxon>Satyrinae</taxon>
        <taxon>Satyrini</taxon>
        <taxon>Parargina</taxon>
        <taxon>Pararge</taxon>
    </lineage>
</organism>
<reference evidence="7" key="1">
    <citation type="submission" date="2022-03" db="EMBL/GenBank/DDBJ databases">
        <authorList>
            <person name="Lindestad O."/>
        </authorList>
    </citation>
    <scope>NUCLEOTIDE SEQUENCE</scope>
</reference>
<evidence type="ECO:0000256" key="3">
    <source>
        <dbReference type="ARBA" id="ARBA00022843"/>
    </source>
</evidence>
<dbReference type="PANTHER" id="PTHR32086">
    <property type="entry name" value="FANCONI ANEMIA GROUP D2 PROTEIN"/>
    <property type="match status" value="1"/>
</dbReference>
<feature type="compositionally biased region" description="Acidic residues" evidence="6">
    <location>
        <begin position="1314"/>
        <end position="1333"/>
    </location>
</feature>
<proteinExistence type="inferred from homology"/>
<keyword evidence="3" id="KW-0832">Ubl conjugation</keyword>
<keyword evidence="4" id="KW-0539">Nucleus</keyword>
<feature type="region of interest" description="Disordered" evidence="6">
    <location>
        <begin position="1309"/>
        <end position="1347"/>
    </location>
</feature>
<evidence type="ECO:0000256" key="5">
    <source>
        <dbReference type="ARBA" id="ARBA00093456"/>
    </source>
</evidence>
<dbReference type="GO" id="GO:0070182">
    <property type="term" value="F:DNA polymerase binding"/>
    <property type="evidence" value="ECO:0007669"/>
    <property type="project" value="TreeGrafter"/>
</dbReference>
<evidence type="ECO:0000256" key="1">
    <source>
        <dbReference type="ARBA" id="ARBA00004123"/>
    </source>
</evidence>
<name>A0A8S4SIT8_9NEOP</name>
<dbReference type="Proteomes" id="UP000838756">
    <property type="component" value="Unassembled WGS sequence"/>
</dbReference>
<dbReference type="GO" id="GO:0007129">
    <property type="term" value="P:homologous chromosome pairing at meiosis"/>
    <property type="evidence" value="ECO:0007669"/>
    <property type="project" value="TreeGrafter"/>
</dbReference>